<proteinExistence type="predicted"/>
<evidence type="ECO:0000313" key="3">
    <source>
        <dbReference type="Proteomes" id="UP001459277"/>
    </source>
</evidence>
<organism evidence="2 3">
    <name type="scientific">Lithocarpus litseifolius</name>
    <dbReference type="NCBI Taxonomy" id="425828"/>
    <lineage>
        <taxon>Eukaryota</taxon>
        <taxon>Viridiplantae</taxon>
        <taxon>Streptophyta</taxon>
        <taxon>Embryophyta</taxon>
        <taxon>Tracheophyta</taxon>
        <taxon>Spermatophyta</taxon>
        <taxon>Magnoliopsida</taxon>
        <taxon>eudicotyledons</taxon>
        <taxon>Gunneridae</taxon>
        <taxon>Pentapetalae</taxon>
        <taxon>rosids</taxon>
        <taxon>fabids</taxon>
        <taxon>Fagales</taxon>
        <taxon>Fagaceae</taxon>
        <taxon>Lithocarpus</taxon>
    </lineage>
</organism>
<protein>
    <submittedName>
        <fullName evidence="2">Uncharacterized protein</fullName>
    </submittedName>
</protein>
<gene>
    <name evidence="2" type="ORF">SO802_017483</name>
</gene>
<evidence type="ECO:0000313" key="2">
    <source>
        <dbReference type="EMBL" id="KAK9997880.1"/>
    </source>
</evidence>
<sequence length="234" mass="27038">MSPRKSATKKSAKHSHHSPNSFRNNNANIAYFDHYKNASIVMERSVDIRSLEHTFILEVFKERTWNKLLKPSGDRINRWVKGREFAASRESIQELLEIRPVTSNTSLQFDERKEKLEPLVQVLGEIEICGHIYHLFVKCIKKRKSRLTLPFPSLVMSLISRTRIKIPSGLLVIQREESISEHTMHWSKAYILGLETSTSQIPRDEVEDEAGNTEDEIDRFTHGLEDTPQPSSQT</sequence>
<dbReference type="AlphaFoldDB" id="A0AAW2CI48"/>
<feature type="region of interest" description="Disordered" evidence="1">
    <location>
        <begin position="200"/>
        <end position="234"/>
    </location>
</feature>
<feature type="compositionally biased region" description="Acidic residues" evidence="1">
    <location>
        <begin position="205"/>
        <end position="217"/>
    </location>
</feature>
<dbReference type="EMBL" id="JAZDWU010000006">
    <property type="protein sequence ID" value="KAK9997880.1"/>
    <property type="molecule type" value="Genomic_DNA"/>
</dbReference>
<reference evidence="2 3" key="1">
    <citation type="submission" date="2024-01" db="EMBL/GenBank/DDBJ databases">
        <title>A telomere-to-telomere, gap-free genome of sweet tea (Lithocarpus litseifolius).</title>
        <authorList>
            <person name="Zhou J."/>
        </authorList>
    </citation>
    <scope>NUCLEOTIDE SEQUENCE [LARGE SCALE GENOMIC DNA]</scope>
    <source>
        <strain evidence="2">Zhou-2022a</strain>
        <tissue evidence="2">Leaf</tissue>
    </source>
</reference>
<feature type="region of interest" description="Disordered" evidence="1">
    <location>
        <begin position="1"/>
        <end position="23"/>
    </location>
</feature>
<feature type="compositionally biased region" description="Basic residues" evidence="1">
    <location>
        <begin position="1"/>
        <end position="17"/>
    </location>
</feature>
<dbReference type="Proteomes" id="UP001459277">
    <property type="component" value="Unassembled WGS sequence"/>
</dbReference>
<evidence type="ECO:0000256" key="1">
    <source>
        <dbReference type="SAM" id="MobiDB-lite"/>
    </source>
</evidence>
<accession>A0AAW2CI48</accession>
<comment type="caution">
    <text evidence="2">The sequence shown here is derived from an EMBL/GenBank/DDBJ whole genome shotgun (WGS) entry which is preliminary data.</text>
</comment>
<name>A0AAW2CI48_9ROSI</name>
<keyword evidence="3" id="KW-1185">Reference proteome</keyword>